<dbReference type="OrthoDB" id="5654359at2"/>
<proteinExistence type="predicted"/>
<dbReference type="Gene3D" id="1.20.1440.330">
    <property type="match status" value="1"/>
</dbReference>
<dbReference type="RefSeq" id="WP_058483227.1">
    <property type="nucleotide sequence ID" value="NZ_CAAAII010000010.1"/>
</dbReference>
<name>A0A0W0Z5S1_LEGSP</name>
<dbReference type="PATRIC" id="fig|452.5.peg.1449"/>
<reference evidence="2 3" key="1">
    <citation type="submission" date="2015-11" db="EMBL/GenBank/DDBJ databases">
        <title>Genomic analysis of 38 Legionella species identifies large and diverse effector repertoires.</title>
        <authorList>
            <person name="Burstein D."/>
            <person name="Amaro F."/>
            <person name="Zusman T."/>
            <person name="Lifshitz Z."/>
            <person name="Cohen O."/>
            <person name="Gilbert J.A."/>
            <person name="Pupko T."/>
            <person name="Shuman H.A."/>
            <person name="Segal G."/>
        </authorList>
    </citation>
    <scope>NUCLEOTIDE SEQUENCE [LARGE SCALE GENOMIC DNA]</scope>
    <source>
        <strain evidence="2 3">Mt.St.Helens-9</strain>
    </source>
</reference>
<accession>A0A0W0Z5S1</accession>
<feature type="region of interest" description="Disordered" evidence="1">
    <location>
        <begin position="172"/>
        <end position="229"/>
    </location>
</feature>
<dbReference type="Pfam" id="PF16848">
    <property type="entry name" value="SoDot-IcmSS"/>
    <property type="match status" value="1"/>
</dbReference>
<dbReference type="AlphaFoldDB" id="A0A0W0Z5S1"/>
<keyword evidence="3" id="KW-1185">Reference proteome</keyword>
<dbReference type="Proteomes" id="UP000054877">
    <property type="component" value="Unassembled WGS sequence"/>
</dbReference>
<feature type="compositionally biased region" description="Basic and acidic residues" evidence="1">
    <location>
        <begin position="176"/>
        <end position="190"/>
    </location>
</feature>
<dbReference type="InterPro" id="IPR044887">
    <property type="entry name" value="SoDot-IcmSS_sf"/>
</dbReference>
<feature type="compositionally biased region" description="Basic and acidic residues" evidence="1">
    <location>
        <begin position="205"/>
        <end position="220"/>
    </location>
</feature>
<protein>
    <submittedName>
        <fullName evidence="2">Substrate of the Dot/Icm secretion system</fullName>
    </submittedName>
</protein>
<dbReference type="EMBL" id="LNYX01000013">
    <property type="protein sequence ID" value="KTD64504.1"/>
    <property type="molecule type" value="Genomic_DNA"/>
</dbReference>
<evidence type="ECO:0000313" key="3">
    <source>
        <dbReference type="Proteomes" id="UP000054877"/>
    </source>
</evidence>
<gene>
    <name evidence="2" type="ORF">Lspi_1311</name>
</gene>
<sequence length="229" mass="25382">MGFQLPAYDEAKAKFAEHVVALRGKHSAAKIDELPDHRRIQVQFLNAVIDELDNGIKPSQEKARILTGFMHIIHAEICDNSGSGSLLRKALHDAMSVDEKNVIDPNSEVAIIKAAMKFYVSIVFESGFTTEKLLEDHAFSKIKGLDLPAFEVRAIDMQNTASKVVFSEAHQNQKKMLQEREEAARKKEGGGHGWLPSISMFGGSNKKDEDSHKKGPDAHQVKSVAPNHM</sequence>
<evidence type="ECO:0000313" key="2">
    <source>
        <dbReference type="EMBL" id="KTD64504.1"/>
    </source>
</evidence>
<comment type="caution">
    <text evidence="2">The sequence shown here is derived from an EMBL/GenBank/DDBJ whole genome shotgun (WGS) entry which is preliminary data.</text>
</comment>
<organism evidence="2 3">
    <name type="scientific">Legionella spiritensis</name>
    <dbReference type="NCBI Taxonomy" id="452"/>
    <lineage>
        <taxon>Bacteria</taxon>
        <taxon>Pseudomonadati</taxon>
        <taxon>Pseudomonadota</taxon>
        <taxon>Gammaproteobacteria</taxon>
        <taxon>Legionellales</taxon>
        <taxon>Legionellaceae</taxon>
        <taxon>Legionella</taxon>
    </lineage>
</organism>
<evidence type="ECO:0000256" key="1">
    <source>
        <dbReference type="SAM" id="MobiDB-lite"/>
    </source>
</evidence>
<dbReference type="InterPro" id="IPR031758">
    <property type="entry name" value="SoDot-IcmSS"/>
</dbReference>